<comment type="caution">
    <text evidence="1">The sequence shown here is derived from an EMBL/GenBank/DDBJ whole genome shotgun (WGS) entry which is preliminary data.</text>
</comment>
<organism evidence="1 2">
    <name type="scientific">Blautia stercoris</name>
    <dbReference type="NCBI Taxonomy" id="871664"/>
    <lineage>
        <taxon>Bacteria</taxon>
        <taxon>Bacillati</taxon>
        <taxon>Bacillota</taxon>
        <taxon>Clostridia</taxon>
        <taxon>Lachnospirales</taxon>
        <taxon>Lachnospiraceae</taxon>
        <taxon>Blautia</taxon>
    </lineage>
</organism>
<proteinExistence type="predicted"/>
<evidence type="ECO:0000313" key="2">
    <source>
        <dbReference type="Proteomes" id="UP000661649"/>
    </source>
</evidence>
<keyword evidence="2" id="KW-1185">Reference proteome</keyword>
<evidence type="ECO:0000313" key="1">
    <source>
        <dbReference type="EMBL" id="MBC8629836.1"/>
    </source>
</evidence>
<name>A0ABR7PG67_9FIRM</name>
<reference evidence="1 2" key="1">
    <citation type="submission" date="2020-08" db="EMBL/GenBank/DDBJ databases">
        <title>Genome public.</title>
        <authorList>
            <person name="Liu C."/>
            <person name="Sun Q."/>
        </authorList>
    </citation>
    <scope>NUCLEOTIDE SEQUENCE [LARGE SCALE GENOMIC DNA]</scope>
    <source>
        <strain evidence="1 2">3_YM_SP_D4_24.mj</strain>
    </source>
</reference>
<accession>A0ABR7PG67</accession>
<dbReference type="Proteomes" id="UP000661649">
    <property type="component" value="Unassembled WGS sequence"/>
</dbReference>
<dbReference type="EMBL" id="JACRTP010000009">
    <property type="protein sequence ID" value="MBC8629836.1"/>
    <property type="molecule type" value="Genomic_DNA"/>
</dbReference>
<protein>
    <submittedName>
        <fullName evidence="1">Uncharacterized protein</fullName>
    </submittedName>
</protein>
<dbReference type="RefSeq" id="WP_117457794.1">
    <property type="nucleotide sequence ID" value="NZ_JACRTP010000009.1"/>
</dbReference>
<gene>
    <name evidence="1" type="ORF">H8712_14715</name>
</gene>
<sequence length="73" mass="9048">MERIFRLRKHCRKSKNPLAKLAGVFCGVILECYLWKLERKYGIQFEKELDKRQEETWRRIRRQIKQKGKKQEP</sequence>